<gene>
    <name evidence="2" type="ORF">COLO4_36059</name>
</gene>
<reference evidence="3" key="1">
    <citation type="submission" date="2013-09" db="EMBL/GenBank/DDBJ databases">
        <title>Corchorus olitorius genome sequencing.</title>
        <authorList>
            <person name="Alam M."/>
            <person name="Haque M.S."/>
            <person name="Islam M.S."/>
            <person name="Emdad E.M."/>
            <person name="Islam M.M."/>
            <person name="Ahmed B."/>
            <person name="Halim A."/>
            <person name="Hossen Q.M.M."/>
            <person name="Hossain M.Z."/>
            <person name="Ahmed R."/>
            <person name="Khan M.M."/>
            <person name="Islam R."/>
            <person name="Rashid M.M."/>
            <person name="Khan S.A."/>
            <person name="Rahman M.S."/>
            <person name="Alam M."/>
            <person name="Yahiya A.S."/>
            <person name="Khan M.S."/>
            <person name="Azam M.S."/>
            <person name="Haque T."/>
            <person name="Lashkar M.Z.H."/>
            <person name="Akhand A.I."/>
            <person name="Morshed G."/>
            <person name="Roy S."/>
            <person name="Uddin K.S."/>
            <person name="Rabeya T."/>
            <person name="Hossain A.S."/>
            <person name="Chowdhury A."/>
            <person name="Snigdha A.R."/>
            <person name="Mortoza M.S."/>
            <person name="Matin S.A."/>
            <person name="Hoque S.M.E."/>
            <person name="Islam M.K."/>
            <person name="Roy D.K."/>
            <person name="Haider R."/>
            <person name="Moosa M.M."/>
            <person name="Elias S.M."/>
            <person name="Hasan A.M."/>
            <person name="Jahan S."/>
            <person name="Shafiuddin M."/>
            <person name="Mahmood N."/>
            <person name="Shommy N.S."/>
        </authorList>
    </citation>
    <scope>NUCLEOTIDE SEQUENCE [LARGE SCALE GENOMIC DNA]</scope>
    <source>
        <strain evidence="3">cv. O-4</strain>
    </source>
</reference>
<proteinExistence type="predicted"/>
<accession>A0A1R3GB51</accession>
<evidence type="ECO:0000313" key="2">
    <source>
        <dbReference type="EMBL" id="OMO55312.1"/>
    </source>
</evidence>
<keyword evidence="3" id="KW-1185">Reference proteome</keyword>
<evidence type="ECO:0000256" key="1">
    <source>
        <dbReference type="SAM" id="SignalP"/>
    </source>
</evidence>
<organism evidence="2 3">
    <name type="scientific">Corchorus olitorius</name>
    <dbReference type="NCBI Taxonomy" id="93759"/>
    <lineage>
        <taxon>Eukaryota</taxon>
        <taxon>Viridiplantae</taxon>
        <taxon>Streptophyta</taxon>
        <taxon>Embryophyta</taxon>
        <taxon>Tracheophyta</taxon>
        <taxon>Spermatophyta</taxon>
        <taxon>Magnoliopsida</taxon>
        <taxon>eudicotyledons</taxon>
        <taxon>Gunneridae</taxon>
        <taxon>Pentapetalae</taxon>
        <taxon>rosids</taxon>
        <taxon>malvids</taxon>
        <taxon>Malvales</taxon>
        <taxon>Malvaceae</taxon>
        <taxon>Grewioideae</taxon>
        <taxon>Apeibeae</taxon>
        <taxon>Corchorus</taxon>
    </lineage>
</organism>
<dbReference type="Proteomes" id="UP000187203">
    <property type="component" value="Unassembled WGS sequence"/>
</dbReference>
<name>A0A1R3GB51_9ROSI</name>
<evidence type="ECO:0000313" key="3">
    <source>
        <dbReference type="Proteomes" id="UP000187203"/>
    </source>
</evidence>
<protein>
    <submittedName>
        <fullName evidence="2">Transcription factor E2FA-like protein</fullName>
    </submittedName>
</protein>
<dbReference type="EMBL" id="AWUE01022987">
    <property type="protein sequence ID" value="OMO55312.1"/>
    <property type="molecule type" value="Genomic_DNA"/>
</dbReference>
<sequence>MERTATLKMTCCFVVLLLIGSWLPRGIEAQVCMNQPCATPSDCGCCTGLVVDKANGKHYKVLVSIFDEPLSPDYGSSLQQESSNSSSSNANLVLKWAELGSKNNDVSIDMVPDSCEGRSLIKSTSGIGVVEGEQAASNLKCSSQATDISGNLKNTSPVMNNFEQKSTETERVGMPKLEQCDP</sequence>
<keyword evidence="1" id="KW-0732">Signal</keyword>
<feature type="signal peptide" evidence="1">
    <location>
        <begin position="1"/>
        <end position="29"/>
    </location>
</feature>
<comment type="caution">
    <text evidence="2">The sequence shown here is derived from an EMBL/GenBank/DDBJ whole genome shotgun (WGS) entry which is preliminary data.</text>
</comment>
<dbReference type="AlphaFoldDB" id="A0A1R3GB51"/>
<feature type="chain" id="PRO_5012548679" evidence="1">
    <location>
        <begin position="30"/>
        <end position="182"/>
    </location>
</feature>